<sequence length="63" mass="7489">MEPIIRIHSKYMAGWLLYHGHELFEVVSDDAGGRDGFNVFIFRRTVRLRSDMERYQKPDCKAE</sequence>
<name>A0A329MJI6_9BACL</name>
<comment type="caution">
    <text evidence="1">The sequence shown here is derived from an EMBL/GenBank/DDBJ whole genome shotgun (WGS) entry which is preliminary data.</text>
</comment>
<proteinExistence type="predicted"/>
<dbReference type="AlphaFoldDB" id="A0A329MJI6"/>
<gene>
    <name evidence="1" type="ORF">DQG23_21200</name>
</gene>
<dbReference type="Proteomes" id="UP000250369">
    <property type="component" value="Unassembled WGS sequence"/>
</dbReference>
<evidence type="ECO:0000313" key="1">
    <source>
        <dbReference type="EMBL" id="RAV19506.1"/>
    </source>
</evidence>
<accession>A0A329MJI6</accession>
<reference evidence="1 2" key="1">
    <citation type="journal article" date="2009" name="Int. J. Syst. Evol. Microbiol.">
        <title>Paenibacillus contaminans sp. nov., isolated from a contaminated laboratory plate.</title>
        <authorList>
            <person name="Chou J.H."/>
            <person name="Lee J.H."/>
            <person name="Lin M.C."/>
            <person name="Chang P.S."/>
            <person name="Arun A.B."/>
            <person name="Young C.C."/>
            <person name="Chen W.M."/>
        </authorList>
    </citation>
    <scope>NUCLEOTIDE SEQUENCE [LARGE SCALE GENOMIC DNA]</scope>
    <source>
        <strain evidence="1 2">CKOBP-6</strain>
    </source>
</reference>
<evidence type="ECO:0000313" key="2">
    <source>
        <dbReference type="Proteomes" id="UP000250369"/>
    </source>
</evidence>
<keyword evidence="2" id="KW-1185">Reference proteome</keyword>
<dbReference type="EMBL" id="QMFB01000012">
    <property type="protein sequence ID" value="RAV19506.1"/>
    <property type="molecule type" value="Genomic_DNA"/>
</dbReference>
<protein>
    <submittedName>
        <fullName evidence="1">Uncharacterized protein</fullName>
    </submittedName>
</protein>
<organism evidence="1 2">
    <name type="scientific">Paenibacillus contaminans</name>
    <dbReference type="NCBI Taxonomy" id="450362"/>
    <lineage>
        <taxon>Bacteria</taxon>
        <taxon>Bacillati</taxon>
        <taxon>Bacillota</taxon>
        <taxon>Bacilli</taxon>
        <taxon>Bacillales</taxon>
        <taxon>Paenibacillaceae</taxon>
        <taxon>Paenibacillus</taxon>
    </lineage>
</organism>